<accession>A0ABW6BT33</accession>
<organism evidence="1 2">
    <name type="scientific">Pontibacter toksunensis</name>
    <dbReference type="NCBI Taxonomy" id="1332631"/>
    <lineage>
        <taxon>Bacteria</taxon>
        <taxon>Pseudomonadati</taxon>
        <taxon>Bacteroidota</taxon>
        <taxon>Cytophagia</taxon>
        <taxon>Cytophagales</taxon>
        <taxon>Hymenobacteraceae</taxon>
        <taxon>Pontibacter</taxon>
    </lineage>
</organism>
<protein>
    <submittedName>
        <fullName evidence="1">Uncharacterized protein</fullName>
    </submittedName>
</protein>
<name>A0ABW6BT33_9BACT</name>
<dbReference type="RefSeq" id="WP_377482745.1">
    <property type="nucleotide sequence ID" value="NZ_JBHUOX010000004.1"/>
</dbReference>
<dbReference type="EMBL" id="JBHUOX010000004">
    <property type="protein sequence ID" value="MFD3000102.1"/>
    <property type="molecule type" value="Genomic_DNA"/>
</dbReference>
<sequence>MSRVILKVAENLAHAAVRIQYSNTDFRLDLNSKLSHYYSPADKLMFLNHLITLVQKRYDEHHPNCSNPEKCHTDIMCEKVLYFANQEIEQVKKLTENEGVQRVFGTYIGSLSINGSNSVLNFGEIRDSIITNTQQLESEGATNVSASILELSKAIEEAVEIEYHDKNEYLDNLKFLSEQALIAKEERVNLSVIKRLLKGMFDGLSAVSSVSTIAGMTLKDISDYFLIAN</sequence>
<keyword evidence="2" id="KW-1185">Reference proteome</keyword>
<gene>
    <name evidence="1" type="ORF">ACFS7Z_07005</name>
</gene>
<dbReference type="Proteomes" id="UP001597641">
    <property type="component" value="Unassembled WGS sequence"/>
</dbReference>
<comment type="caution">
    <text evidence="1">The sequence shown here is derived from an EMBL/GenBank/DDBJ whole genome shotgun (WGS) entry which is preliminary data.</text>
</comment>
<evidence type="ECO:0000313" key="1">
    <source>
        <dbReference type="EMBL" id="MFD3000102.1"/>
    </source>
</evidence>
<evidence type="ECO:0000313" key="2">
    <source>
        <dbReference type="Proteomes" id="UP001597641"/>
    </source>
</evidence>
<reference evidence="2" key="1">
    <citation type="journal article" date="2019" name="Int. J. Syst. Evol. Microbiol.">
        <title>The Global Catalogue of Microorganisms (GCM) 10K type strain sequencing project: providing services to taxonomists for standard genome sequencing and annotation.</title>
        <authorList>
            <consortium name="The Broad Institute Genomics Platform"/>
            <consortium name="The Broad Institute Genome Sequencing Center for Infectious Disease"/>
            <person name="Wu L."/>
            <person name="Ma J."/>
        </authorList>
    </citation>
    <scope>NUCLEOTIDE SEQUENCE [LARGE SCALE GENOMIC DNA]</scope>
    <source>
        <strain evidence="2">KCTC 23984</strain>
    </source>
</reference>
<proteinExistence type="predicted"/>